<sequence length="98" mass="10979">MGQFNDVQIEIAPGKRKNYSLHEDNVDSWNESISSYKRARKETTKEKSSILETIEDQVKVSPLVGSAAANTHIIAPTSLKKREAVYLIGEVPCYAKKQ</sequence>
<dbReference type="Proteomes" id="UP000828251">
    <property type="component" value="Unassembled WGS sequence"/>
</dbReference>
<organism evidence="1 2">
    <name type="scientific">Gossypium stocksii</name>
    <dbReference type="NCBI Taxonomy" id="47602"/>
    <lineage>
        <taxon>Eukaryota</taxon>
        <taxon>Viridiplantae</taxon>
        <taxon>Streptophyta</taxon>
        <taxon>Embryophyta</taxon>
        <taxon>Tracheophyta</taxon>
        <taxon>Spermatophyta</taxon>
        <taxon>Magnoliopsida</taxon>
        <taxon>eudicotyledons</taxon>
        <taxon>Gunneridae</taxon>
        <taxon>Pentapetalae</taxon>
        <taxon>rosids</taxon>
        <taxon>malvids</taxon>
        <taxon>Malvales</taxon>
        <taxon>Malvaceae</taxon>
        <taxon>Malvoideae</taxon>
        <taxon>Gossypium</taxon>
    </lineage>
</organism>
<dbReference type="EMBL" id="JAIQCV010000001">
    <property type="protein sequence ID" value="KAH1130597.1"/>
    <property type="molecule type" value="Genomic_DNA"/>
</dbReference>
<comment type="caution">
    <text evidence="1">The sequence shown here is derived from an EMBL/GenBank/DDBJ whole genome shotgun (WGS) entry which is preliminary data.</text>
</comment>
<proteinExistence type="predicted"/>
<gene>
    <name evidence="1" type="ORF">J1N35_001975</name>
</gene>
<protein>
    <submittedName>
        <fullName evidence="1">Uncharacterized protein</fullName>
    </submittedName>
</protein>
<evidence type="ECO:0000313" key="2">
    <source>
        <dbReference type="Proteomes" id="UP000828251"/>
    </source>
</evidence>
<evidence type="ECO:0000313" key="1">
    <source>
        <dbReference type="EMBL" id="KAH1130597.1"/>
    </source>
</evidence>
<dbReference type="AlphaFoldDB" id="A0A9D3WK53"/>
<keyword evidence="2" id="KW-1185">Reference proteome</keyword>
<name>A0A9D3WK53_9ROSI</name>
<accession>A0A9D3WK53</accession>
<reference evidence="1 2" key="1">
    <citation type="journal article" date="2021" name="Plant Biotechnol. J.">
        <title>Multi-omics assisted identification of the key and species-specific regulatory components of drought-tolerant mechanisms in Gossypium stocksii.</title>
        <authorList>
            <person name="Yu D."/>
            <person name="Ke L."/>
            <person name="Zhang D."/>
            <person name="Wu Y."/>
            <person name="Sun Y."/>
            <person name="Mei J."/>
            <person name="Sun J."/>
            <person name="Sun Y."/>
        </authorList>
    </citation>
    <scope>NUCLEOTIDE SEQUENCE [LARGE SCALE GENOMIC DNA]</scope>
    <source>
        <strain evidence="2">cv. E1</strain>
        <tissue evidence="1">Leaf</tissue>
    </source>
</reference>